<proteinExistence type="predicted"/>
<accession>X1EM06</accession>
<protein>
    <recommendedName>
        <fullName evidence="2">Lysine--tRNA ligase</fullName>
    </recommendedName>
</protein>
<name>X1EM06_9ZZZZ</name>
<dbReference type="EMBL" id="BARU01010561">
    <property type="protein sequence ID" value="GAH34386.1"/>
    <property type="molecule type" value="Genomic_DNA"/>
</dbReference>
<sequence length="51" mass="5569">MSETETANTAAPQDENKLIAERREKLRALRGHGIAFPNDFAPDAFAGDLLV</sequence>
<comment type="caution">
    <text evidence="1">The sequence shown here is derived from an EMBL/GenBank/DDBJ whole genome shotgun (WGS) entry which is preliminary data.</text>
</comment>
<reference evidence="1" key="1">
    <citation type="journal article" date="2014" name="Front. Microbiol.">
        <title>High frequency of phylogenetically diverse reductive dehalogenase-homologous genes in deep subseafloor sedimentary metagenomes.</title>
        <authorList>
            <person name="Kawai M."/>
            <person name="Futagami T."/>
            <person name="Toyoda A."/>
            <person name="Takaki Y."/>
            <person name="Nishi S."/>
            <person name="Hori S."/>
            <person name="Arai W."/>
            <person name="Tsubouchi T."/>
            <person name="Morono Y."/>
            <person name="Uchiyama I."/>
            <person name="Ito T."/>
            <person name="Fujiyama A."/>
            <person name="Inagaki F."/>
            <person name="Takami H."/>
        </authorList>
    </citation>
    <scope>NUCLEOTIDE SEQUENCE</scope>
    <source>
        <strain evidence="1">Expedition CK06-06</strain>
    </source>
</reference>
<feature type="non-terminal residue" evidence="1">
    <location>
        <position position="51"/>
    </location>
</feature>
<gene>
    <name evidence="1" type="ORF">S03H2_20105</name>
</gene>
<organism evidence="1">
    <name type="scientific">marine sediment metagenome</name>
    <dbReference type="NCBI Taxonomy" id="412755"/>
    <lineage>
        <taxon>unclassified sequences</taxon>
        <taxon>metagenomes</taxon>
        <taxon>ecological metagenomes</taxon>
    </lineage>
</organism>
<dbReference type="AlphaFoldDB" id="X1EM06"/>
<evidence type="ECO:0000313" key="1">
    <source>
        <dbReference type="EMBL" id="GAH34386.1"/>
    </source>
</evidence>
<evidence type="ECO:0008006" key="2">
    <source>
        <dbReference type="Google" id="ProtNLM"/>
    </source>
</evidence>